<accession>A0A929BDS9</accession>
<reference evidence="3" key="1">
    <citation type="submission" date="2020-10" db="EMBL/GenBank/DDBJ databases">
        <title>Diversity and distribution of actinomycetes associated with coral in the coast of Hainan.</title>
        <authorList>
            <person name="Li F."/>
        </authorList>
    </citation>
    <scope>NUCLEOTIDE SEQUENCE</scope>
    <source>
        <strain evidence="3">HNM0983</strain>
    </source>
</reference>
<dbReference type="SUPFAM" id="SSF140453">
    <property type="entry name" value="EsxAB dimer-like"/>
    <property type="match status" value="1"/>
</dbReference>
<evidence type="ECO:0000313" key="4">
    <source>
        <dbReference type="Proteomes" id="UP000598360"/>
    </source>
</evidence>
<gene>
    <name evidence="3" type="ORF">IQ251_14485</name>
</gene>
<comment type="caution">
    <text evidence="3">The sequence shown here is derived from an EMBL/GenBank/DDBJ whole genome shotgun (WGS) entry which is preliminary data.</text>
</comment>
<feature type="domain" description="Putative T7SS secretion signal" evidence="2">
    <location>
        <begin position="2"/>
        <end position="112"/>
    </location>
</feature>
<protein>
    <recommendedName>
        <fullName evidence="2">Putative T7SS secretion signal domain-containing protein</fullName>
    </recommendedName>
</protein>
<dbReference type="InterPro" id="IPR049082">
    <property type="entry name" value="T7SS_signal"/>
</dbReference>
<evidence type="ECO:0000256" key="1">
    <source>
        <dbReference type="SAM" id="MobiDB-lite"/>
    </source>
</evidence>
<dbReference type="AlphaFoldDB" id="A0A929BDS9"/>
<dbReference type="EMBL" id="JADEYC010000023">
    <property type="protein sequence ID" value="MBE9375657.1"/>
    <property type="molecule type" value="Genomic_DNA"/>
</dbReference>
<feature type="region of interest" description="Disordered" evidence="1">
    <location>
        <begin position="168"/>
        <end position="197"/>
    </location>
</feature>
<dbReference type="Pfam" id="PF21725">
    <property type="entry name" value="T7SS_signal"/>
    <property type="match status" value="1"/>
</dbReference>
<dbReference type="RefSeq" id="WP_193929104.1">
    <property type="nucleotide sequence ID" value="NZ_JADEYC010000023.1"/>
</dbReference>
<proteinExistence type="predicted"/>
<sequence length="398" mass="38855">MRLGETSDPKSLIPGDPDAVDHNADALQNVARKMEGVGDELKDVDFGEWSGAASDSFQQSFSKEPVKWIKCADGAEKAGKALADYSSVLRWAQEQAAEAIDTWEQGTQAGEAGGAPSAAEPLHTEAQAILKRAKDQLELEGGRVAKLIGGQDGDAALALVLDAVEGVSTGGSAETSGPAATASASADSSGGVSKAEAQARAQWVGAQAEGSVNSQWGSARGGAQASVDAAATASASASRSSVQGAVEASAGARASAEGRASSGPAEAQGKVEGLAGATAGANGKFGLSGVEGNAEAYAGAKASAEGSADVGGIGVTGSAEGWAGAGAKAGVELGTDEEGNFKVETSLGAAVGLGGSASVGIEVDPDKVMDTAGDAASAVGDAWNGAGDSVQQMMSGQL</sequence>
<organism evidence="3 4">
    <name type="scientific">Saccharopolyspora montiporae</name>
    <dbReference type="NCBI Taxonomy" id="2781240"/>
    <lineage>
        <taxon>Bacteria</taxon>
        <taxon>Bacillati</taxon>
        <taxon>Actinomycetota</taxon>
        <taxon>Actinomycetes</taxon>
        <taxon>Pseudonocardiales</taxon>
        <taxon>Pseudonocardiaceae</taxon>
        <taxon>Saccharopolyspora</taxon>
    </lineage>
</organism>
<feature type="compositionally biased region" description="Low complexity" evidence="1">
    <location>
        <begin position="168"/>
        <end position="195"/>
    </location>
</feature>
<dbReference type="InterPro" id="IPR036689">
    <property type="entry name" value="ESAT-6-like_sf"/>
</dbReference>
<dbReference type="Proteomes" id="UP000598360">
    <property type="component" value="Unassembled WGS sequence"/>
</dbReference>
<keyword evidence="4" id="KW-1185">Reference proteome</keyword>
<name>A0A929BDS9_9PSEU</name>
<evidence type="ECO:0000259" key="2">
    <source>
        <dbReference type="Pfam" id="PF21725"/>
    </source>
</evidence>
<evidence type="ECO:0000313" key="3">
    <source>
        <dbReference type="EMBL" id="MBE9375657.1"/>
    </source>
</evidence>